<dbReference type="EMBL" id="JAGMWT010000001">
    <property type="protein sequence ID" value="KAH7139251.1"/>
    <property type="molecule type" value="Genomic_DNA"/>
</dbReference>
<dbReference type="AlphaFoldDB" id="A0A9P9ELK6"/>
<sequence length="422" mass="47659">MSTTLGKRPAEAIDLTTPSTSSSSNPAIKRLKDTFNFANYPQLPTPDSAMIGINKNSTGSSFGISKTLKLSIDIPKSPIPNAQMKRSIAACKAADKRHESKLQDPFPDQKEIAKARNLKLLRDYSDPNISMEPGFIKPEIQKSARVTQLLRGFPKIEACTPSIEAQGRIPAELKRNNAITKSEKVTESAWKNFSDPKYGTLSMIESGLLPEDIAAEKRGISNRLPEWRKHKTGKCAKQDREKKFKKQRQTVQRFQREALKRYPFSPGTFTSIFDWKESDQCSITSNEAKIEIKKNESPIVEPENKVLEEKPNIFSTENGDFRLTSSLPIDFVWSLERRKFHDITPELEKRVKNIITMRQRLSCHSDPIISVSKYSPAPSPEHSEGSRMKESLNILGNRALTLQAAEQPITDTTIKKFYSLIH</sequence>
<reference evidence="2" key="1">
    <citation type="journal article" date="2021" name="Nat. Commun.">
        <title>Genetic determinants of endophytism in the Arabidopsis root mycobiome.</title>
        <authorList>
            <person name="Mesny F."/>
            <person name="Miyauchi S."/>
            <person name="Thiergart T."/>
            <person name="Pickel B."/>
            <person name="Atanasova L."/>
            <person name="Karlsson M."/>
            <person name="Huettel B."/>
            <person name="Barry K.W."/>
            <person name="Haridas S."/>
            <person name="Chen C."/>
            <person name="Bauer D."/>
            <person name="Andreopoulos W."/>
            <person name="Pangilinan J."/>
            <person name="LaButti K."/>
            <person name="Riley R."/>
            <person name="Lipzen A."/>
            <person name="Clum A."/>
            <person name="Drula E."/>
            <person name="Henrissat B."/>
            <person name="Kohler A."/>
            <person name="Grigoriev I.V."/>
            <person name="Martin F.M."/>
            <person name="Hacquard S."/>
        </authorList>
    </citation>
    <scope>NUCLEOTIDE SEQUENCE</scope>
    <source>
        <strain evidence="2">MPI-CAGE-CH-0243</strain>
    </source>
</reference>
<gene>
    <name evidence="2" type="ORF">B0J11DRAFT_610643</name>
</gene>
<evidence type="ECO:0000313" key="3">
    <source>
        <dbReference type="Proteomes" id="UP000700596"/>
    </source>
</evidence>
<evidence type="ECO:0000256" key="1">
    <source>
        <dbReference type="SAM" id="MobiDB-lite"/>
    </source>
</evidence>
<protein>
    <submittedName>
        <fullName evidence="2">Uncharacterized protein</fullName>
    </submittedName>
</protein>
<feature type="region of interest" description="Disordered" evidence="1">
    <location>
        <begin position="1"/>
        <end position="25"/>
    </location>
</feature>
<dbReference type="OrthoDB" id="3795156at2759"/>
<keyword evidence="3" id="KW-1185">Reference proteome</keyword>
<proteinExistence type="predicted"/>
<accession>A0A9P9ELK6</accession>
<dbReference type="Proteomes" id="UP000700596">
    <property type="component" value="Unassembled WGS sequence"/>
</dbReference>
<comment type="caution">
    <text evidence="2">The sequence shown here is derived from an EMBL/GenBank/DDBJ whole genome shotgun (WGS) entry which is preliminary data.</text>
</comment>
<name>A0A9P9ELK6_9PLEO</name>
<organism evidence="2 3">
    <name type="scientific">Dendryphion nanum</name>
    <dbReference type="NCBI Taxonomy" id="256645"/>
    <lineage>
        <taxon>Eukaryota</taxon>
        <taxon>Fungi</taxon>
        <taxon>Dikarya</taxon>
        <taxon>Ascomycota</taxon>
        <taxon>Pezizomycotina</taxon>
        <taxon>Dothideomycetes</taxon>
        <taxon>Pleosporomycetidae</taxon>
        <taxon>Pleosporales</taxon>
        <taxon>Torulaceae</taxon>
        <taxon>Dendryphion</taxon>
    </lineage>
</organism>
<evidence type="ECO:0000313" key="2">
    <source>
        <dbReference type="EMBL" id="KAH7139251.1"/>
    </source>
</evidence>